<keyword evidence="5" id="KW-1133">Transmembrane helix</keyword>
<evidence type="ECO:0000256" key="5">
    <source>
        <dbReference type="ARBA" id="ARBA00022989"/>
    </source>
</evidence>
<dbReference type="InParanoid" id="K1RQV0"/>
<accession>K1RQV0</accession>
<comment type="similarity">
    <text evidence="2">Belongs to the SLC34A transporter family.</text>
</comment>
<name>K1RQV0_MAGGI</name>
<dbReference type="GO" id="GO:0005436">
    <property type="term" value="F:sodium:phosphate symporter activity"/>
    <property type="evidence" value="ECO:0007669"/>
    <property type="project" value="InterPro"/>
</dbReference>
<gene>
    <name evidence="7" type="ORF">CGI_10019440</name>
</gene>
<evidence type="ECO:0000256" key="3">
    <source>
        <dbReference type="ARBA" id="ARBA00022475"/>
    </source>
</evidence>
<dbReference type="PANTHER" id="PTHR10010:SF46">
    <property type="entry name" value="SODIUM-DEPENDENT PHOSPHATE TRANSPORT PROTEIN 2B"/>
    <property type="match status" value="1"/>
</dbReference>
<evidence type="ECO:0000256" key="6">
    <source>
        <dbReference type="ARBA" id="ARBA00023136"/>
    </source>
</evidence>
<dbReference type="InterPro" id="IPR003841">
    <property type="entry name" value="Na/Pi_transpt"/>
</dbReference>
<dbReference type="EMBL" id="JH817673">
    <property type="protein sequence ID" value="EKC36781.1"/>
    <property type="molecule type" value="Genomic_DNA"/>
</dbReference>
<proteinExistence type="inferred from homology"/>
<dbReference type="GO" id="GO:0016324">
    <property type="term" value="C:apical plasma membrane"/>
    <property type="evidence" value="ECO:0007669"/>
    <property type="project" value="UniProtKB-SubCell"/>
</dbReference>
<dbReference type="NCBIfam" id="NF037997">
    <property type="entry name" value="Na_Pi_symport"/>
    <property type="match status" value="1"/>
</dbReference>
<sequence length="647" mass="71442">MQNDPEAISCEPLEEGGDSRVAGTDHFTEGPPGEGTSLTVNAGGLPSSLAKGFRSTLLPINKVDRKPSASEDGGLHNQTTTSPPEDPWAGPELKDTETPWEELDTKGKVFRCAWTSLRILLVFTCLYFFICSLDFLSSAFRLLGGKTAGRVFQDSELVRNPVCGVMIGLLSTVLVQSSSTTTSIVVSMVAADILTVKLSIPIIMGANIGTSVTNTLVSLGEITHRNDFRRAFAGATVHDMFNWLSVIVLLPLEVATDYLYHLTGAIIGHMRLETSKDANKDLLKAVTKPFTKLIIQIDSKKIGLIAKGGDKDYSLLKTCCLSKKTTTTNETGYNITQTNCLKKCSHLFVDSGLTDSVIGTIMLIVSLTLLCVCLFGIVKLLNSLLQGHIRTAIKKFVNYNFPGKAAYFTGYVAILIGMGFTVLVQSSSVFTSALTPLVGIGVVSLDRMYPLSIGSNVGTTTTAILAALATDTRGGTRQLQNSLRIAMCHLFFNLSAMCLWYPIPFMRFPIRLSKFLGNTSAKYRWFALFYLVVGFFLFPLAVFGLAQAGWEVLTAVGTIFLFVVFAVGVIKFLQRKKPEWLPKWLRNWKFLPVYFRSLEPLDRLFKHMFGFCKMCHHHHYHQHNHHLHNQRHAESAPINATENEKML</sequence>
<evidence type="ECO:0000256" key="2">
    <source>
        <dbReference type="ARBA" id="ARBA00005808"/>
    </source>
</evidence>
<protein>
    <submittedName>
        <fullName evidence="7">Sodium-dependent phosphate transport protein 2B</fullName>
    </submittedName>
</protein>
<dbReference type="Pfam" id="PF02690">
    <property type="entry name" value="Na_Pi_cotrans"/>
    <property type="match status" value="2"/>
</dbReference>
<dbReference type="PANTHER" id="PTHR10010">
    <property type="entry name" value="SOLUTE CARRIER FAMILY 34 SODIUM PHOSPHATE , MEMBER 2-RELATED"/>
    <property type="match status" value="1"/>
</dbReference>
<dbReference type="GO" id="GO:0044341">
    <property type="term" value="P:sodium-dependent phosphate transport"/>
    <property type="evidence" value="ECO:0007669"/>
    <property type="project" value="InterPro"/>
</dbReference>
<dbReference type="NCBIfam" id="TIGR01013">
    <property type="entry name" value="2a58"/>
    <property type="match status" value="1"/>
</dbReference>
<reference evidence="7" key="1">
    <citation type="journal article" date="2012" name="Nature">
        <title>The oyster genome reveals stress adaptation and complexity of shell formation.</title>
        <authorList>
            <person name="Zhang G."/>
            <person name="Fang X."/>
            <person name="Guo X."/>
            <person name="Li L."/>
            <person name="Luo R."/>
            <person name="Xu F."/>
            <person name="Yang P."/>
            <person name="Zhang L."/>
            <person name="Wang X."/>
            <person name="Qi H."/>
            <person name="Xiong Z."/>
            <person name="Que H."/>
            <person name="Xie Y."/>
            <person name="Holland P.W."/>
            <person name="Paps J."/>
            <person name="Zhu Y."/>
            <person name="Wu F."/>
            <person name="Chen Y."/>
            <person name="Wang J."/>
            <person name="Peng C."/>
            <person name="Meng J."/>
            <person name="Yang L."/>
            <person name="Liu J."/>
            <person name="Wen B."/>
            <person name="Zhang N."/>
            <person name="Huang Z."/>
            <person name="Zhu Q."/>
            <person name="Feng Y."/>
            <person name="Mount A."/>
            <person name="Hedgecock D."/>
            <person name="Xu Z."/>
            <person name="Liu Y."/>
            <person name="Domazet-Loso T."/>
            <person name="Du Y."/>
            <person name="Sun X."/>
            <person name="Zhang S."/>
            <person name="Liu B."/>
            <person name="Cheng P."/>
            <person name="Jiang X."/>
            <person name="Li J."/>
            <person name="Fan D."/>
            <person name="Wang W."/>
            <person name="Fu W."/>
            <person name="Wang T."/>
            <person name="Wang B."/>
            <person name="Zhang J."/>
            <person name="Peng Z."/>
            <person name="Li Y."/>
            <person name="Li N."/>
            <person name="Wang J."/>
            <person name="Chen M."/>
            <person name="He Y."/>
            <person name="Tan F."/>
            <person name="Song X."/>
            <person name="Zheng Q."/>
            <person name="Huang R."/>
            <person name="Yang H."/>
            <person name="Du X."/>
            <person name="Chen L."/>
            <person name="Yang M."/>
            <person name="Gaffney P.M."/>
            <person name="Wang S."/>
            <person name="Luo L."/>
            <person name="She Z."/>
            <person name="Ming Y."/>
            <person name="Huang W."/>
            <person name="Zhang S."/>
            <person name="Huang B."/>
            <person name="Zhang Y."/>
            <person name="Qu T."/>
            <person name="Ni P."/>
            <person name="Miao G."/>
            <person name="Wang J."/>
            <person name="Wang Q."/>
            <person name="Steinberg C.E."/>
            <person name="Wang H."/>
            <person name="Li N."/>
            <person name="Qian L."/>
            <person name="Zhang G."/>
            <person name="Li Y."/>
            <person name="Yang H."/>
            <person name="Liu X."/>
            <person name="Wang J."/>
            <person name="Yin Y."/>
            <person name="Wang J."/>
        </authorList>
    </citation>
    <scope>NUCLEOTIDE SEQUENCE [LARGE SCALE GENOMIC DNA]</scope>
    <source>
        <strain evidence="7">05x7-T-G4-1.051#20</strain>
    </source>
</reference>
<evidence type="ECO:0000256" key="1">
    <source>
        <dbReference type="ARBA" id="ARBA00004424"/>
    </source>
</evidence>
<comment type="subcellular location">
    <subcellularLocation>
        <location evidence="1">Apical cell membrane</location>
        <topology evidence="1">Multi-pass membrane protein</topology>
    </subcellularLocation>
</comment>
<dbReference type="AlphaFoldDB" id="K1RQV0"/>
<evidence type="ECO:0000313" key="7">
    <source>
        <dbReference type="EMBL" id="EKC36781.1"/>
    </source>
</evidence>
<keyword evidence="4" id="KW-0812">Transmembrane</keyword>
<evidence type="ECO:0000256" key="4">
    <source>
        <dbReference type="ARBA" id="ARBA00022692"/>
    </source>
</evidence>
<dbReference type="HOGENOM" id="CLU_025063_0_0_1"/>
<keyword evidence="6" id="KW-0472">Membrane</keyword>
<organism evidence="7">
    <name type="scientific">Magallana gigas</name>
    <name type="common">Pacific oyster</name>
    <name type="synonym">Crassostrea gigas</name>
    <dbReference type="NCBI Taxonomy" id="29159"/>
    <lineage>
        <taxon>Eukaryota</taxon>
        <taxon>Metazoa</taxon>
        <taxon>Spiralia</taxon>
        <taxon>Lophotrochozoa</taxon>
        <taxon>Mollusca</taxon>
        <taxon>Bivalvia</taxon>
        <taxon>Autobranchia</taxon>
        <taxon>Pteriomorphia</taxon>
        <taxon>Ostreida</taxon>
        <taxon>Ostreoidea</taxon>
        <taxon>Ostreidae</taxon>
        <taxon>Magallana</taxon>
    </lineage>
</organism>
<keyword evidence="3" id="KW-1003">Cell membrane</keyword>